<accession>A0A8R1DZU0</accession>
<evidence type="ECO:0000313" key="3">
    <source>
        <dbReference type="EnsemblMetazoa" id="CJA15177.1"/>
    </source>
</evidence>
<dbReference type="EnsemblMetazoa" id="CJA15177.1">
    <property type="protein sequence ID" value="CJA15177.1"/>
    <property type="gene ID" value="WBGene00134381"/>
</dbReference>
<dbReference type="SMART" id="SM00165">
    <property type="entry name" value="UBA"/>
    <property type="match status" value="1"/>
</dbReference>
<dbReference type="InterPro" id="IPR038870">
    <property type="entry name" value="UBAP1"/>
</dbReference>
<proteinExistence type="predicted"/>
<dbReference type="GO" id="GO:0000813">
    <property type="term" value="C:ESCRT I complex"/>
    <property type="evidence" value="ECO:0007669"/>
    <property type="project" value="InterPro"/>
</dbReference>
<dbReference type="GO" id="GO:0043162">
    <property type="term" value="P:ubiquitin-dependent protein catabolic process via the multivesicular body sorting pathway"/>
    <property type="evidence" value="ECO:0007669"/>
    <property type="project" value="InterPro"/>
</dbReference>
<sequence length="316" mass="35633">MSFTNSFHDYINDIPMNMNRRFCPTQIIDVDAIYIPERLGFSRYEYNFVAENRAREQFDKQDESIVSPTIATTSAISHPNQKTSENTKQLQHPIENISQHPLSVLSKDVLVPVSVNSVPSIAAQNGATHSSVSLRNSFHEFESLNNVFDDIHISALDDRKALQEVLMSSSNASTQSDSSSPTSFTNVIRNNQETVKKPKEKSGEPNEDLRKRLLAKGYRRDIVETAISKLPKARLVHIEYYMKACRTVEKTGKCPIDEVLLFLINSKLTDKNVILSYSETCAALLNMGFDREKVFDAVEKTQGEKEKALNILLSIS</sequence>
<evidence type="ECO:0000313" key="4">
    <source>
        <dbReference type="Proteomes" id="UP000005237"/>
    </source>
</evidence>
<dbReference type="PANTHER" id="PTHR15960:SF5">
    <property type="entry name" value="LD44032P"/>
    <property type="match status" value="1"/>
</dbReference>
<feature type="domain" description="UBA" evidence="2">
    <location>
        <begin position="275"/>
        <end position="315"/>
    </location>
</feature>
<dbReference type="SUPFAM" id="SSF46934">
    <property type="entry name" value="UBA-like"/>
    <property type="match status" value="1"/>
</dbReference>
<dbReference type="InterPro" id="IPR015940">
    <property type="entry name" value="UBA"/>
</dbReference>
<organism evidence="3 4">
    <name type="scientific">Caenorhabditis japonica</name>
    <dbReference type="NCBI Taxonomy" id="281687"/>
    <lineage>
        <taxon>Eukaryota</taxon>
        <taxon>Metazoa</taxon>
        <taxon>Ecdysozoa</taxon>
        <taxon>Nematoda</taxon>
        <taxon>Chromadorea</taxon>
        <taxon>Rhabditida</taxon>
        <taxon>Rhabditina</taxon>
        <taxon>Rhabditomorpha</taxon>
        <taxon>Rhabditoidea</taxon>
        <taxon>Rhabditidae</taxon>
        <taxon>Peloderinae</taxon>
        <taxon>Caenorhabditis</taxon>
    </lineage>
</organism>
<protein>
    <submittedName>
        <fullName evidence="3">UBA domain-containing protein</fullName>
    </submittedName>
</protein>
<evidence type="ECO:0000259" key="2">
    <source>
        <dbReference type="PROSITE" id="PS50030"/>
    </source>
</evidence>
<reference evidence="4" key="1">
    <citation type="submission" date="2010-08" db="EMBL/GenBank/DDBJ databases">
        <authorList>
            <consortium name="Caenorhabditis japonica Sequencing Consortium"/>
            <person name="Wilson R.K."/>
        </authorList>
    </citation>
    <scope>NUCLEOTIDE SEQUENCE [LARGE SCALE GENOMIC DNA]</scope>
    <source>
        <strain evidence="4">DF5081</strain>
    </source>
</reference>
<keyword evidence="4" id="KW-1185">Reference proteome</keyword>
<dbReference type="AlphaFoldDB" id="A0A8R1DZU0"/>
<feature type="compositionally biased region" description="Low complexity" evidence="1">
    <location>
        <begin position="168"/>
        <end position="185"/>
    </location>
</feature>
<feature type="compositionally biased region" description="Basic and acidic residues" evidence="1">
    <location>
        <begin position="194"/>
        <end position="208"/>
    </location>
</feature>
<reference evidence="3" key="2">
    <citation type="submission" date="2022-06" db="UniProtKB">
        <authorList>
            <consortium name="EnsemblMetazoa"/>
        </authorList>
    </citation>
    <scope>IDENTIFICATION</scope>
    <source>
        <strain evidence="3">DF5081</strain>
    </source>
</reference>
<feature type="region of interest" description="Disordered" evidence="1">
    <location>
        <begin position="167"/>
        <end position="208"/>
    </location>
</feature>
<name>A0A8R1DZU0_CAEJA</name>
<dbReference type="PROSITE" id="PS50030">
    <property type="entry name" value="UBA"/>
    <property type="match status" value="1"/>
</dbReference>
<dbReference type="PANTHER" id="PTHR15960">
    <property type="entry name" value="LD44032P"/>
    <property type="match status" value="1"/>
</dbReference>
<dbReference type="InterPro" id="IPR009060">
    <property type="entry name" value="UBA-like_sf"/>
</dbReference>
<evidence type="ECO:0000256" key="1">
    <source>
        <dbReference type="SAM" id="MobiDB-lite"/>
    </source>
</evidence>
<dbReference type="GO" id="GO:0043130">
    <property type="term" value="F:ubiquitin binding"/>
    <property type="evidence" value="ECO:0007669"/>
    <property type="project" value="InterPro"/>
</dbReference>
<dbReference type="Proteomes" id="UP000005237">
    <property type="component" value="Unassembled WGS sequence"/>
</dbReference>